<accession>A0ABR0NA49</accession>
<keyword evidence="2" id="KW-1185">Reference proteome</keyword>
<sequence>MVHQKRPSFANESYAREDLEWLYGEADPGDVEAARGDLTWEINPLVPFQCILEASGALSLLNFGFLLGSKFGPSEVGKLGLKNVPGLV</sequence>
<evidence type="ECO:0000313" key="1">
    <source>
        <dbReference type="EMBL" id="KAK5786687.1"/>
    </source>
</evidence>
<dbReference type="Proteomes" id="UP001358586">
    <property type="component" value="Chromosome 11"/>
</dbReference>
<dbReference type="EMBL" id="JARKNE010000011">
    <property type="protein sequence ID" value="KAK5786687.1"/>
    <property type="molecule type" value="Genomic_DNA"/>
</dbReference>
<protein>
    <submittedName>
        <fullName evidence="1">Uncharacterized protein</fullName>
    </submittedName>
</protein>
<reference evidence="1 2" key="1">
    <citation type="submission" date="2023-03" db="EMBL/GenBank/DDBJ databases">
        <title>WGS of Gossypium arboreum.</title>
        <authorList>
            <person name="Yu D."/>
        </authorList>
    </citation>
    <scope>NUCLEOTIDE SEQUENCE [LARGE SCALE GENOMIC DNA]</scope>
    <source>
        <tissue evidence="1">Leaf</tissue>
    </source>
</reference>
<organism evidence="1 2">
    <name type="scientific">Gossypium arboreum</name>
    <name type="common">Tree cotton</name>
    <name type="synonym">Gossypium nanking</name>
    <dbReference type="NCBI Taxonomy" id="29729"/>
    <lineage>
        <taxon>Eukaryota</taxon>
        <taxon>Viridiplantae</taxon>
        <taxon>Streptophyta</taxon>
        <taxon>Embryophyta</taxon>
        <taxon>Tracheophyta</taxon>
        <taxon>Spermatophyta</taxon>
        <taxon>Magnoliopsida</taxon>
        <taxon>eudicotyledons</taxon>
        <taxon>Gunneridae</taxon>
        <taxon>Pentapetalae</taxon>
        <taxon>rosids</taxon>
        <taxon>malvids</taxon>
        <taxon>Malvales</taxon>
        <taxon>Malvaceae</taxon>
        <taxon>Malvoideae</taxon>
        <taxon>Gossypium</taxon>
    </lineage>
</organism>
<evidence type="ECO:0000313" key="2">
    <source>
        <dbReference type="Proteomes" id="UP001358586"/>
    </source>
</evidence>
<name>A0ABR0NA49_GOSAR</name>
<comment type="caution">
    <text evidence="1">The sequence shown here is derived from an EMBL/GenBank/DDBJ whole genome shotgun (WGS) entry which is preliminary data.</text>
</comment>
<gene>
    <name evidence="1" type="ORF">PVK06_041327</name>
</gene>
<proteinExistence type="predicted"/>